<reference evidence="9" key="1">
    <citation type="journal article" date="2008" name="Nat. Genet.">
        <title>The Pristionchus pacificus genome provides a unique perspective on nematode lifestyle and parasitism.</title>
        <authorList>
            <person name="Dieterich C."/>
            <person name="Clifton S.W."/>
            <person name="Schuster L.N."/>
            <person name="Chinwalla A."/>
            <person name="Delehaunty K."/>
            <person name="Dinkelacker I."/>
            <person name="Fulton L."/>
            <person name="Fulton R."/>
            <person name="Godfrey J."/>
            <person name="Minx P."/>
            <person name="Mitreva M."/>
            <person name="Roeseler W."/>
            <person name="Tian H."/>
            <person name="Witte H."/>
            <person name="Yang S.P."/>
            <person name="Wilson R.K."/>
            <person name="Sommer R.J."/>
        </authorList>
    </citation>
    <scope>NUCLEOTIDE SEQUENCE [LARGE SCALE GENOMIC DNA]</scope>
    <source>
        <strain evidence="9">PS312</strain>
    </source>
</reference>
<evidence type="ECO:0000256" key="6">
    <source>
        <dbReference type="ARBA" id="ARBA00023242"/>
    </source>
</evidence>
<dbReference type="PROSITE" id="PS00036">
    <property type="entry name" value="BZIP_BASIC"/>
    <property type="match status" value="1"/>
</dbReference>
<evidence type="ECO:0000256" key="5">
    <source>
        <dbReference type="ARBA" id="ARBA00023163"/>
    </source>
</evidence>
<proteinExistence type="inferred from homology"/>
<dbReference type="InterPro" id="IPR004827">
    <property type="entry name" value="bZIP"/>
</dbReference>
<feature type="region of interest" description="Disordered" evidence="7">
    <location>
        <begin position="168"/>
        <end position="230"/>
    </location>
</feature>
<evidence type="ECO:0000256" key="2">
    <source>
        <dbReference type="ARBA" id="ARBA00007163"/>
    </source>
</evidence>
<evidence type="ECO:0000256" key="7">
    <source>
        <dbReference type="SAM" id="MobiDB-lite"/>
    </source>
</evidence>
<dbReference type="PANTHER" id="PTHR13044:SF14">
    <property type="entry name" value="CRYPTOCEPHAL, ISOFORM A"/>
    <property type="match status" value="1"/>
</dbReference>
<accession>A0A2A6BDJ7</accession>
<accession>A0A8R1U605</accession>
<evidence type="ECO:0000256" key="4">
    <source>
        <dbReference type="ARBA" id="ARBA00023125"/>
    </source>
</evidence>
<keyword evidence="6" id="KW-0539">Nucleus</keyword>
<evidence type="ECO:0000256" key="3">
    <source>
        <dbReference type="ARBA" id="ARBA00023015"/>
    </source>
</evidence>
<evidence type="ECO:0000313" key="8">
    <source>
        <dbReference type="EnsemblMetazoa" id="PPA07521.1"/>
    </source>
</evidence>
<name>A0A2A6BDJ7_PRIPA</name>
<dbReference type="SUPFAM" id="SSF57959">
    <property type="entry name" value="Leucine zipper domain"/>
    <property type="match status" value="1"/>
</dbReference>
<organism evidence="8 9">
    <name type="scientific">Pristionchus pacificus</name>
    <name type="common">Parasitic nematode worm</name>
    <dbReference type="NCBI Taxonomy" id="54126"/>
    <lineage>
        <taxon>Eukaryota</taxon>
        <taxon>Metazoa</taxon>
        <taxon>Ecdysozoa</taxon>
        <taxon>Nematoda</taxon>
        <taxon>Chromadorea</taxon>
        <taxon>Rhabditida</taxon>
        <taxon>Rhabditina</taxon>
        <taxon>Diplogasteromorpha</taxon>
        <taxon>Diplogasteroidea</taxon>
        <taxon>Neodiplogasteridae</taxon>
        <taxon>Pristionchus</taxon>
    </lineage>
</organism>
<sequence>MMSFLPTSSVAFAAPIDTAIWTNSSPIAGGDPLQPPREMNFFSATAPLHQITAIENASVGFVEPSGDTSALSSSPLSYYSSYPVVPQPSYPYTDVITTQSAFLPPSGPSIYTSTSSTTFDSDFWDAPVIVQPKEEILREIMAECEEIERRSPHSSVSHSSASSIAAASPLSVPSSVLSDDSSDSARSSPGPVAASTTRPTRKERKKMQNRVAATRYREKKRKEKEETRGVMEELEKKNAELKEKANAIAQEVSYLKKLFNEIGVEESRLTPSQ</sequence>
<keyword evidence="4" id="KW-0238">DNA-binding</keyword>
<dbReference type="Pfam" id="PF00170">
    <property type="entry name" value="bZIP_1"/>
    <property type="match status" value="1"/>
</dbReference>
<comment type="subcellular location">
    <subcellularLocation>
        <location evidence="1">Nucleus</location>
    </subcellularLocation>
</comment>
<gene>
    <name evidence="8" type="primary">WBGene00097075</name>
</gene>
<protein>
    <submittedName>
        <fullName evidence="8">Atf-5</fullName>
    </submittedName>
</protein>
<feature type="compositionally biased region" description="Low complexity" evidence="7">
    <location>
        <begin position="168"/>
        <end position="188"/>
    </location>
</feature>
<dbReference type="InterPro" id="IPR046347">
    <property type="entry name" value="bZIP_sf"/>
</dbReference>
<reference evidence="8" key="2">
    <citation type="submission" date="2022-06" db="UniProtKB">
        <authorList>
            <consortium name="EnsemblMetazoa"/>
        </authorList>
    </citation>
    <scope>IDENTIFICATION</scope>
    <source>
        <strain evidence="8">PS312</strain>
    </source>
</reference>
<keyword evidence="9" id="KW-1185">Reference proteome</keyword>
<comment type="similarity">
    <text evidence="2">Belongs to the bZIP family.</text>
</comment>
<dbReference type="CDD" id="cd14692">
    <property type="entry name" value="bZIP_ATF4"/>
    <property type="match status" value="1"/>
</dbReference>
<dbReference type="AlphaFoldDB" id="A0A2A6BDJ7"/>
<evidence type="ECO:0000313" key="9">
    <source>
        <dbReference type="Proteomes" id="UP000005239"/>
    </source>
</evidence>
<dbReference type="Gene3D" id="1.20.5.170">
    <property type="match status" value="1"/>
</dbReference>
<keyword evidence="5" id="KW-0804">Transcription</keyword>
<dbReference type="EnsemblMetazoa" id="PPA07521.1">
    <property type="protein sequence ID" value="PPA07521.1"/>
    <property type="gene ID" value="WBGene00097075"/>
</dbReference>
<dbReference type="GO" id="GO:0006357">
    <property type="term" value="P:regulation of transcription by RNA polymerase II"/>
    <property type="evidence" value="ECO:0000318"/>
    <property type="project" value="GO_Central"/>
</dbReference>
<dbReference type="GO" id="GO:0000977">
    <property type="term" value="F:RNA polymerase II transcription regulatory region sequence-specific DNA binding"/>
    <property type="evidence" value="ECO:0000318"/>
    <property type="project" value="GO_Central"/>
</dbReference>
<feature type="compositionally biased region" description="Basic residues" evidence="7">
    <location>
        <begin position="199"/>
        <end position="208"/>
    </location>
</feature>
<dbReference type="SMART" id="SM00338">
    <property type="entry name" value="BRLZ"/>
    <property type="match status" value="1"/>
</dbReference>
<dbReference type="GO" id="GO:0005634">
    <property type="term" value="C:nucleus"/>
    <property type="evidence" value="ECO:0000318"/>
    <property type="project" value="GO_Central"/>
</dbReference>
<keyword evidence="3" id="KW-0805">Transcription regulation</keyword>
<dbReference type="PANTHER" id="PTHR13044">
    <property type="entry name" value="ACTIVATING TRANSCRIPTION FACTOR ATF 4/5"/>
    <property type="match status" value="1"/>
</dbReference>
<dbReference type="FunFam" id="1.20.5.170:FF:000021">
    <property type="entry name" value="Cyclic AMP-dependent transcription factor ATF-4"/>
    <property type="match status" value="1"/>
</dbReference>
<dbReference type="GO" id="GO:0001228">
    <property type="term" value="F:DNA-binding transcription activator activity, RNA polymerase II-specific"/>
    <property type="evidence" value="ECO:0000318"/>
    <property type="project" value="GO_Central"/>
</dbReference>
<dbReference type="Proteomes" id="UP000005239">
    <property type="component" value="Unassembled WGS sequence"/>
</dbReference>
<evidence type="ECO:0000256" key="1">
    <source>
        <dbReference type="ARBA" id="ARBA00004123"/>
    </source>
</evidence>
<dbReference type="PROSITE" id="PS50217">
    <property type="entry name" value="BZIP"/>
    <property type="match status" value="1"/>
</dbReference>